<evidence type="ECO:0008006" key="3">
    <source>
        <dbReference type="Google" id="ProtNLM"/>
    </source>
</evidence>
<dbReference type="EMBL" id="JBHVBU010000214">
    <property type="protein sequence ID" value="MFE7968003.1"/>
    <property type="molecule type" value="Genomic_DNA"/>
</dbReference>
<accession>A0ABW6JRF7</accession>
<protein>
    <recommendedName>
        <fullName evidence="3">DUF4263 domain-containing protein</fullName>
    </recommendedName>
</protein>
<evidence type="ECO:0000313" key="1">
    <source>
        <dbReference type="EMBL" id="MFE7968003.1"/>
    </source>
</evidence>
<name>A0ABW6JRF7_STRCE</name>
<comment type="caution">
    <text evidence="1">The sequence shown here is derived from an EMBL/GenBank/DDBJ whole genome shotgun (WGS) entry which is preliminary data.</text>
</comment>
<sequence length="345" mass="39578">MADMASKFFAVNIYRELKAPGVQALRSLIPLVRATHEAVATERLVKGLTIVRALDEHRLAPEGNPPAVFTNAREITAWYSAHSGPLLVQLTHGGRLCVWSSEVDLESLPCPYVAYQYRGFQQESFITPNGNHDVPTYANFPTYFGIPYFIDLRESLVRYGEISVKTAQCEIFRDTWRQEARISFRNKPEATMRRSLQQYLRASLRDHGPIEVMPEQNVDETHPVDIKVTWTNSNRVALIEIKWLGLSHDELTGRTTPYTQSRAKQGAKQLAEYLDSYHEHSPDQEARGYLAVFDGRRQGISPETTSINKSNGMHFAHREIEYQEEILKREDFEDPVRFFCEPICE</sequence>
<dbReference type="Proteomes" id="UP001600650">
    <property type="component" value="Unassembled WGS sequence"/>
</dbReference>
<gene>
    <name evidence="1" type="ORF">ACFU0X_34050</name>
</gene>
<keyword evidence="2" id="KW-1185">Reference proteome</keyword>
<evidence type="ECO:0000313" key="2">
    <source>
        <dbReference type="Proteomes" id="UP001600650"/>
    </source>
</evidence>
<proteinExistence type="predicted"/>
<organism evidence="1 2">
    <name type="scientific">Streptomyces cellulosae</name>
    <dbReference type="NCBI Taxonomy" id="1968"/>
    <lineage>
        <taxon>Bacteria</taxon>
        <taxon>Bacillati</taxon>
        <taxon>Actinomycetota</taxon>
        <taxon>Actinomycetes</taxon>
        <taxon>Kitasatosporales</taxon>
        <taxon>Streptomycetaceae</taxon>
        <taxon>Streptomyces</taxon>
    </lineage>
</organism>
<reference evidence="1 2" key="1">
    <citation type="submission" date="2024-09" db="EMBL/GenBank/DDBJ databases">
        <title>The Natural Products Discovery Center: Release of the First 8490 Sequenced Strains for Exploring Actinobacteria Biosynthetic Diversity.</title>
        <authorList>
            <person name="Kalkreuter E."/>
            <person name="Kautsar S.A."/>
            <person name="Yang D."/>
            <person name="Bader C.D."/>
            <person name="Teijaro C.N."/>
            <person name="Fluegel L."/>
            <person name="Davis C.M."/>
            <person name="Simpson J.R."/>
            <person name="Lauterbach L."/>
            <person name="Steele A.D."/>
            <person name="Gui C."/>
            <person name="Meng S."/>
            <person name="Li G."/>
            <person name="Viehrig K."/>
            <person name="Ye F."/>
            <person name="Su P."/>
            <person name="Kiefer A.F."/>
            <person name="Nichols A."/>
            <person name="Cepeda A.J."/>
            <person name="Yan W."/>
            <person name="Fan B."/>
            <person name="Jiang Y."/>
            <person name="Adhikari A."/>
            <person name="Zheng C.-J."/>
            <person name="Schuster L."/>
            <person name="Cowan T.M."/>
            <person name="Smanski M.J."/>
            <person name="Chevrette M.G."/>
            <person name="De Carvalho L.P.S."/>
            <person name="Shen B."/>
        </authorList>
    </citation>
    <scope>NUCLEOTIDE SEQUENCE [LARGE SCALE GENOMIC DNA]</scope>
    <source>
        <strain evidence="1 2">NPDC057399</strain>
    </source>
</reference>
<dbReference type="RefSeq" id="WP_381728941.1">
    <property type="nucleotide sequence ID" value="NZ_JBHVBU010000214.1"/>
</dbReference>